<keyword evidence="3" id="KW-1185">Reference proteome</keyword>
<dbReference type="InterPro" id="IPR001296">
    <property type="entry name" value="Glyco_trans_1"/>
</dbReference>
<protein>
    <recommendedName>
        <fullName evidence="1">Glycosyl transferase family 1 domain-containing protein</fullName>
    </recommendedName>
</protein>
<evidence type="ECO:0000259" key="1">
    <source>
        <dbReference type="Pfam" id="PF00534"/>
    </source>
</evidence>
<dbReference type="SUPFAM" id="SSF53756">
    <property type="entry name" value="UDP-Glycosyltransferase/glycogen phosphorylase"/>
    <property type="match status" value="1"/>
</dbReference>
<accession>A0A512B6P6</accession>
<reference evidence="2 3" key="1">
    <citation type="submission" date="2019-07" db="EMBL/GenBank/DDBJ databases">
        <title>Whole genome shotgun sequence of Segetibacter aerophilus NBRC 106135.</title>
        <authorList>
            <person name="Hosoyama A."/>
            <person name="Uohara A."/>
            <person name="Ohji S."/>
            <person name="Ichikawa N."/>
        </authorList>
    </citation>
    <scope>NUCLEOTIDE SEQUENCE [LARGE SCALE GENOMIC DNA]</scope>
    <source>
        <strain evidence="2 3">NBRC 106135</strain>
    </source>
</reference>
<name>A0A512B6P6_9BACT</name>
<feature type="domain" description="Glycosyl transferase family 1" evidence="1">
    <location>
        <begin position="2"/>
        <end position="46"/>
    </location>
</feature>
<evidence type="ECO:0000313" key="3">
    <source>
        <dbReference type="Proteomes" id="UP000321513"/>
    </source>
</evidence>
<dbReference type="Pfam" id="PF00534">
    <property type="entry name" value="Glycos_transf_1"/>
    <property type="match status" value="1"/>
</dbReference>
<comment type="caution">
    <text evidence="2">The sequence shown here is derived from an EMBL/GenBank/DDBJ whole genome shotgun (WGS) entry which is preliminary data.</text>
</comment>
<dbReference type="EMBL" id="BJYT01000001">
    <property type="protein sequence ID" value="GEO07608.1"/>
    <property type="molecule type" value="Genomic_DNA"/>
</dbReference>
<dbReference type="GO" id="GO:0016757">
    <property type="term" value="F:glycosyltransferase activity"/>
    <property type="evidence" value="ECO:0007669"/>
    <property type="project" value="InterPro"/>
</dbReference>
<proteinExistence type="predicted"/>
<evidence type="ECO:0000313" key="2">
    <source>
        <dbReference type="EMBL" id="GEO07608.1"/>
    </source>
</evidence>
<organism evidence="2 3">
    <name type="scientific">Segetibacter aerophilus</name>
    <dbReference type="NCBI Taxonomy" id="670293"/>
    <lineage>
        <taxon>Bacteria</taxon>
        <taxon>Pseudomonadati</taxon>
        <taxon>Bacteroidota</taxon>
        <taxon>Chitinophagia</taxon>
        <taxon>Chitinophagales</taxon>
        <taxon>Chitinophagaceae</taxon>
        <taxon>Segetibacter</taxon>
    </lineage>
</organism>
<dbReference type="AlphaFoldDB" id="A0A512B6P6"/>
<gene>
    <name evidence="2" type="ORF">SAE01_01040</name>
</gene>
<dbReference type="Gene3D" id="3.40.50.2000">
    <property type="entry name" value="Glycogen Phosphorylase B"/>
    <property type="match status" value="1"/>
</dbReference>
<sequence length="65" mass="7362">MQESITNNDTGYVVDIDNIDSAVEALISLLKDASLSEEMGKKAKNRFDRLFTIEQWKNKMGVILN</sequence>
<dbReference type="Proteomes" id="UP000321513">
    <property type="component" value="Unassembled WGS sequence"/>
</dbReference>